<organism evidence="3">
    <name type="scientific">hydrothermal vent metagenome</name>
    <dbReference type="NCBI Taxonomy" id="652676"/>
    <lineage>
        <taxon>unclassified sequences</taxon>
        <taxon>metagenomes</taxon>
        <taxon>ecological metagenomes</taxon>
    </lineage>
</organism>
<keyword evidence="1" id="KW-0597">Phosphoprotein</keyword>
<gene>
    <name evidence="3" type="ORF">MNBD_NITROSPIRAE01-960</name>
</gene>
<dbReference type="Gene3D" id="3.10.590.10">
    <property type="entry name" value="ph1033 like domains"/>
    <property type="match status" value="1"/>
</dbReference>
<dbReference type="InterPro" id="IPR047197">
    <property type="entry name" value="THYN1-like_EVE"/>
</dbReference>
<dbReference type="CDD" id="cd21133">
    <property type="entry name" value="EVE"/>
    <property type="match status" value="1"/>
</dbReference>
<dbReference type="Pfam" id="PF01878">
    <property type="entry name" value="EVE"/>
    <property type="match status" value="1"/>
</dbReference>
<dbReference type="InterPro" id="IPR052181">
    <property type="entry name" value="5hmC_binding"/>
</dbReference>
<dbReference type="GO" id="GO:0005634">
    <property type="term" value="C:nucleus"/>
    <property type="evidence" value="ECO:0007669"/>
    <property type="project" value="TreeGrafter"/>
</dbReference>
<accession>A0A3B1CMR8</accession>
<evidence type="ECO:0000313" key="3">
    <source>
        <dbReference type="EMBL" id="VAX29602.1"/>
    </source>
</evidence>
<dbReference type="AlphaFoldDB" id="A0A3B1CMR8"/>
<dbReference type="EMBL" id="UOGF01000053">
    <property type="protein sequence ID" value="VAX29602.1"/>
    <property type="molecule type" value="Genomic_DNA"/>
</dbReference>
<proteinExistence type="predicted"/>
<dbReference type="InterPro" id="IPR002740">
    <property type="entry name" value="EVE_domain"/>
</dbReference>
<evidence type="ECO:0000259" key="2">
    <source>
        <dbReference type="Pfam" id="PF01878"/>
    </source>
</evidence>
<sequence>MAYWLMKSEPSAYSIDDLKREGQTHWDGIRNYQARNYMREMQLGDEAFFYHSNCSPPGIVGMMKVIKTVYTDHTAFDPKDIHFDPKSKQDQPRWEMVDLAYGATFPNILSLSALRAEPSLETLVILRKGNRLSITPLSEAEWQVILKLTN</sequence>
<dbReference type="PANTHER" id="PTHR14087">
    <property type="entry name" value="THYMOCYTE NUCLEAR PROTEIN 1"/>
    <property type="match status" value="1"/>
</dbReference>
<reference evidence="3" key="1">
    <citation type="submission" date="2018-06" db="EMBL/GenBank/DDBJ databases">
        <authorList>
            <person name="Zhirakovskaya E."/>
        </authorList>
    </citation>
    <scope>NUCLEOTIDE SEQUENCE</scope>
</reference>
<name>A0A3B1CMR8_9ZZZZ</name>
<protein>
    <recommendedName>
        <fullName evidence="2">EVE domain-containing protein</fullName>
    </recommendedName>
</protein>
<evidence type="ECO:0000256" key="1">
    <source>
        <dbReference type="ARBA" id="ARBA00022553"/>
    </source>
</evidence>
<dbReference type="FunFam" id="3.10.590.10:FF:000003">
    <property type="entry name" value="Thymocyte nuclear protein 1"/>
    <property type="match status" value="1"/>
</dbReference>
<dbReference type="SUPFAM" id="SSF88697">
    <property type="entry name" value="PUA domain-like"/>
    <property type="match status" value="1"/>
</dbReference>
<dbReference type="InterPro" id="IPR015947">
    <property type="entry name" value="PUA-like_sf"/>
</dbReference>
<feature type="domain" description="EVE" evidence="2">
    <location>
        <begin position="2"/>
        <end position="148"/>
    </location>
</feature>
<dbReference type="PANTHER" id="PTHR14087:SF7">
    <property type="entry name" value="THYMOCYTE NUCLEAR PROTEIN 1"/>
    <property type="match status" value="1"/>
</dbReference>